<dbReference type="InterPro" id="IPR002347">
    <property type="entry name" value="SDR_fam"/>
</dbReference>
<dbReference type="Proteomes" id="UP000641386">
    <property type="component" value="Unassembled WGS sequence"/>
</dbReference>
<sequence length="270" mass="27535">MRTDLRTGTPTGTSEEAGGGTGALTGRTALVTGGGRGIGRGIAERLARDGARVAVHYGSNETAAKETVAAIEAAGGSAFAIGVELGRPDDAEALWEAFDRHADGLDILVNNAGIGTASPIEAIGEQEYDRVFAVNVKAPFFIVRHGLGRLRDGGRVINISSGLARTAVMPDKVAYAMTKGALDVFTRDLSKVLGPRGITVNSVAPGIIDTDNTAELLHGTPDGWARAAAISALGKVGSPADVADVVAFLASDAGRWVTGSWVDATGGSLT</sequence>
<name>A0A919A0Z6_9ACTN</name>
<accession>A0A919A0Z6</accession>
<comment type="similarity">
    <text evidence="1">Belongs to the short-chain dehydrogenases/reductases (SDR) family.</text>
</comment>
<dbReference type="FunFam" id="3.40.50.720:FF:000084">
    <property type="entry name" value="Short-chain dehydrogenase reductase"/>
    <property type="match status" value="1"/>
</dbReference>
<dbReference type="Gene3D" id="3.40.50.720">
    <property type="entry name" value="NAD(P)-binding Rossmann-like Domain"/>
    <property type="match status" value="1"/>
</dbReference>
<dbReference type="Pfam" id="PF13561">
    <property type="entry name" value="adh_short_C2"/>
    <property type="match status" value="1"/>
</dbReference>
<organism evidence="4 5">
    <name type="scientific">Streptomyces spiralis</name>
    <dbReference type="NCBI Taxonomy" id="66376"/>
    <lineage>
        <taxon>Bacteria</taxon>
        <taxon>Bacillati</taxon>
        <taxon>Actinomycetota</taxon>
        <taxon>Actinomycetes</taxon>
        <taxon>Kitasatosporales</taxon>
        <taxon>Streptomycetaceae</taxon>
        <taxon>Streptomyces</taxon>
    </lineage>
</organism>
<dbReference type="PANTHER" id="PTHR43639:SF1">
    <property type="entry name" value="SHORT-CHAIN DEHYDROGENASE_REDUCTASE FAMILY PROTEIN"/>
    <property type="match status" value="1"/>
</dbReference>
<keyword evidence="5" id="KW-1185">Reference proteome</keyword>
<reference evidence="4" key="1">
    <citation type="journal article" date="2014" name="Int. J. Syst. Evol. Microbiol.">
        <title>Complete genome sequence of Corynebacterium casei LMG S-19264T (=DSM 44701T), isolated from a smear-ripened cheese.</title>
        <authorList>
            <consortium name="US DOE Joint Genome Institute (JGI-PGF)"/>
            <person name="Walter F."/>
            <person name="Albersmeier A."/>
            <person name="Kalinowski J."/>
            <person name="Ruckert C."/>
        </authorList>
    </citation>
    <scope>NUCLEOTIDE SEQUENCE</scope>
    <source>
        <strain evidence="4">JCM 3302</strain>
    </source>
</reference>
<gene>
    <name evidence="4" type="ORF">GCM10014715_40510</name>
</gene>
<feature type="region of interest" description="Disordered" evidence="3">
    <location>
        <begin position="1"/>
        <end position="26"/>
    </location>
</feature>
<feature type="compositionally biased region" description="Low complexity" evidence="3">
    <location>
        <begin position="7"/>
        <end position="16"/>
    </location>
</feature>
<dbReference type="InterPro" id="IPR036291">
    <property type="entry name" value="NAD(P)-bd_dom_sf"/>
</dbReference>
<evidence type="ECO:0000313" key="5">
    <source>
        <dbReference type="Proteomes" id="UP000641386"/>
    </source>
</evidence>
<dbReference type="RefSeq" id="WP_078917388.1">
    <property type="nucleotide sequence ID" value="NZ_BNBC01000018.1"/>
</dbReference>
<evidence type="ECO:0000256" key="1">
    <source>
        <dbReference type="ARBA" id="ARBA00006484"/>
    </source>
</evidence>
<dbReference type="SUPFAM" id="SSF51735">
    <property type="entry name" value="NAD(P)-binding Rossmann-fold domains"/>
    <property type="match status" value="1"/>
</dbReference>
<keyword evidence="2" id="KW-0560">Oxidoreductase</keyword>
<dbReference type="PANTHER" id="PTHR43639">
    <property type="entry name" value="OXIDOREDUCTASE, SHORT-CHAIN DEHYDROGENASE/REDUCTASE FAMILY (AFU_ORTHOLOGUE AFUA_5G02870)"/>
    <property type="match status" value="1"/>
</dbReference>
<reference evidence="4" key="2">
    <citation type="submission" date="2020-09" db="EMBL/GenBank/DDBJ databases">
        <authorList>
            <person name="Sun Q."/>
            <person name="Ohkuma M."/>
        </authorList>
    </citation>
    <scope>NUCLEOTIDE SEQUENCE</scope>
    <source>
        <strain evidence="4">JCM 3302</strain>
    </source>
</reference>
<dbReference type="EMBL" id="BNBC01000018">
    <property type="protein sequence ID" value="GHE80970.1"/>
    <property type="molecule type" value="Genomic_DNA"/>
</dbReference>
<protein>
    <submittedName>
        <fullName evidence="4">Oxidoreductase</fullName>
    </submittedName>
</protein>
<evidence type="ECO:0000256" key="2">
    <source>
        <dbReference type="ARBA" id="ARBA00023002"/>
    </source>
</evidence>
<evidence type="ECO:0000256" key="3">
    <source>
        <dbReference type="SAM" id="MobiDB-lite"/>
    </source>
</evidence>
<dbReference type="AlphaFoldDB" id="A0A919A0Z6"/>
<comment type="caution">
    <text evidence="4">The sequence shown here is derived from an EMBL/GenBank/DDBJ whole genome shotgun (WGS) entry which is preliminary data.</text>
</comment>
<dbReference type="PRINTS" id="PR00081">
    <property type="entry name" value="GDHRDH"/>
</dbReference>
<proteinExistence type="inferred from homology"/>
<dbReference type="PRINTS" id="PR00080">
    <property type="entry name" value="SDRFAMILY"/>
</dbReference>
<evidence type="ECO:0000313" key="4">
    <source>
        <dbReference type="EMBL" id="GHE80970.1"/>
    </source>
</evidence>
<dbReference type="GO" id="GO:0016491">
    <property type="term" value="F:oxidoreductase activity"/>
    <property type="evidence" value="ECO:0007669"/>
    <property type="project" value="UniProtKB-KW"/>
</dbReference>